<organism evidence="1 2">
    <name type="scientific">Petrolisthes manimaculis</name>
    <dbReference type="NCBI Taxonomy" id="1843537"/>
    <lineage>
        <taxon>Eukaryota</taxon>
        <taxon>Metazoa</taxon>
        <taxon>Ecdysozoa</taxon>
        <taxon>Arthropoda</taxon>
        <taxon>Crustacea</taxon>
        <taxon>Multicrustacea</taxon>
        <taxon>Malacostraca</taxon>
        <taxon>Eumalacostraca</taxon>
        <taxon>Eucarida</taxon>
        <taxon>Decapoda</taxon>
        <taxon>Pleocyemata</taxon>
        <taxon>Anomura</taxon>
        <taxon>Galatheoidea</taxon>
        <taxon>Porcellanidae</taxon>
        <taxon>Petrolisthes</taxon>
    </lineage>
</organism>
<accession>A0AAE1Q0X1</accession>
<proteinExistence type="predicted"/>
<name>A0AAE1Q0X1_9EUCA</name>
<protein>
    <submittedName>
        <fullName evidence="1">Uncharacterized protein</fullName>
    </submittedName>
</protein>
<keyword evidence="2" id="KW-1185">Reference proteome</keyword>
<sequence length="114" mass="12483">MRNLCIDTASITTVNPIPRSGSPSPIPTTPTTLTPSFSCLTQPPVYPTPSLSKISLNTYTSNSSHTSFSYSTLTYPSSTLSYDPPSLYPVHPSYPYPQLNKPPTHIHHANFNPF</sequence>
<dbReference type="AlphaFoldDB" id="A0AAE1Q0X1"/>
<dbReference type="Proteomes" id="UP001292094">
    <property type="component" value="Unassembled WGS sequence"/>
</dbReference>
<dbReference type="EMBL" id="JAWZYT010000847">
    <property type="protein sequence ID" value="KAK4318285.1"/>
    <property type="molecule type" value="Genomic_DNA"/>
</dbReference>
<reference evidence="1" key="1">
    <citation type="submission" date="2023-11" db="EMBL/GenBank/DDBJ databases">
        <title>Genome assemblies of two species of porcelain crab, Petrolisthes cinctipes and Petrolisthes manimaculis (Anomura: Porcellanidae).</title>
        <authorList>
            <person name="Angst P."/>
        </authorList>
    </citation>
    <scope>NUCLEOTIDE SEQUENCE</scope>
    <source>
        <strain evidence="1">PB745_02</strain>
        <tissue evidence="1">Gill</tissue>
    </source>
</reference>
<comment type="caution">
    <text evidence="1">The sequence shown here is derived from an EMBL/GenBank/DDBJ whole genome shotgun (WGS) entry which is preliminary data.</text>
</comment>
<evidence type="ECO:0000313" key="1">
    <source>
        <dbReference type="EMBL" id="KAK4318285.1"/>
    </source>
</evidence>
<gene>
    <name evidence="1" type="ORF">Pmani_010695</name>
</gene>
<evidence type="ECO:0000313" key="2">
    <source>
        <dbReference type="Proteomes" id="UP001292094"/>
    </source>
</evidence>